<accession>A0AAD7JFZ7</accession>
<dbReference type="AlphaFoldDB" id="A0AAD7JFZ7"/>
<sequence length="109" mass="11842">MPGTSGFGEGLMAPRIFCGGKTKNGANGDPSQPSREYLDRVNCPYEVSQSYHHAGIRYGRAERMALTMILHQSQSVWGTEWAGRGPNESRIALRGGEFAKNKAGCAKPK</sequence>
<protein>
    <submittedName>
        <fullName evidence="1">Uncharacterized protein</fullName>
    </submittedName>
</protein>
<dbReference type="Proteomes" id="UP001215280">
    <property type="component" value="Unassembled WGS sequence"/>
</dbReference>
<proteinExistence type="predicted"/>
<gene>
    <name evidence="1" type="ORF">DFH07DRAFT_939156</name>
</gene>
<comment type="caution">
    <text evidence="1">The sequence shown here is derived from an EMBL/GenBank/DDBJ whole genome shotgun (WGS) entry which is preliminary data.</text>
</comment>
<reference evidence="1" key="1">
    <citation type="submission" date="2023-03" db="EMBL/GenBank/DDBJ databases">
        <title>Massive genome expansion in bonnet fungi (Mycena s.s.) driven by repeated elements and novel gene families across ecological guilds.</title>
        <authorList>
            <consortium name="Lawrence Berkeley National Laboratory"/>
            <person name="Harder C.B."/>
            <person name="Miyauchi S."/>
            <person name="Viragh M."/>
            <person name="Kuo A."/>
            <person name="Thoen E."/>
            <person name="Andreopoulos B."/>
            <person name="Lu D."/>
            <person name="Skrede I."/>
            <person name="Drula E."/>
            <person name="Henrissat B."/>
            <person name="Morin E."/>
            <person name="Kohler A."/>
            <person name="Barry K."/>
            <person name="LaButti K."/>
            <person name="Morin E."/>
            <person name="Salamov A."/>
            <person name="Lipzen A."/>
            <person name="Mereny Z."/>
            <person name="Hegedus B."/>
            <person name="Baldrian P."/>
            <person name="Stursova M."/>
            <person name="Weitz H."/>
            <person name="Taylor A."/>
            <person name="Grigoriev I.V."/>
            <person name="Nagy L.G."/>
            <person name="Martin F."/>
            <person name="Kauserud H."/>
        </authorList>
    </citation>
    <scope>NUCLEOTIDE SEQUENCE</scope>
    <source>
        <strain evidence="1">CBHHK188m</strain>
    </source>
</reference>
<evidence type="ECO:0000313" key="1">
    <source>
        <dbReference type="EMBL" id="KAJ7764147.1"/>
    </source>
</evidence>
<keyword evidence="2" id="KW-1185">Reference proteome</keyword>
<dbReference type="EMBL" id="JARJLG010000038">
    <property type="protein sequence ID" value="KAJ7764147.1"/>
    <property type="molecule type" value="Genomic_DNA"/>
</dbReference>
<organism evidence="1 2">
    <name type="scientific">Mycena maculata</name>
    <dbReference type="NCBI Taxonomy" id="230809"/>
    <lineage>
        <taxon>Eukaryota</taxon>
        <taxon>Fungi</taxon>
        <taxon>Dikarya</taxon>
        <taxon>Basidiomycota</taxon>
        <taxon>Agaricomycotina</taxon>
        <taxon>Agaricomycetes</taxon>
        <taxon>Agaricomycetidae</taxon>
        <taxon>Agaricales</taxon>
        <taxon>Marasmiineae</taxon>
        <taxon>Mycenaceae</taxon>
        <taxon>Mycena</taxon>
    </lineage>
</organism>
<name>A0AAD7JFZ7_9AGAR</name>
<evidence type="ECO:0000313" key="2">
    <source>
        <dbReference type="Proteomes" id="UP001215280"/>
    </source>
</evidence>